<comment type="caution">
    <text evidence="3">The sequence shown here is derived from an EMBL/GenBank/DDBJ whole genome shotgun (WGS) entry which is preliminary data.</text>
</comment>
<sequence>MDPLLLLLIVGIVVVVVAIVIAQSRSRRGSTEQPIAVEPVTPSLTQARAVQHQAGAQIRELKAAREEIERKTVELQDAVKRDVRRANFRQLRDMHYASKKTADAWYDHKRSATETRKRLSRGLDQYRERKRTLARQRDASSGTRRSESIAEISSVQSVIDGHYQMLKSIDAEISNGGQRLDQFNINTGTLRDYIRDNCGPEGREWYIALQARKQQRLG</sequence>
<evidence type="ECO:0000313" key="3">
    <source>
        <dbReference type="EMBL" id="MBT8797458.1"/>
    </source>
</evidence>
<protein>
    <submittedName>
        <fullName evidence="3">Uncharacterized protein</fullName>
    </submittedName>
</protein>
<dbReference type="EMBL" id="JAFLHG010000004">
    <property type="protein sequence ID" value="MBT8797458.1"/>
    <property type="molecule type" value="Genomic_DNA"/>
</dbReference>
<proteinExistence type="predicted"/>
<name>A0ABS5XSH5_9MICO</name>
<evidence type="ECO:0000313" key="4">
    <source>
        <dbReference type="Proteomes" id="UP000740605"/>
    </source>
</evidence>
<evidence type="ECO:0000256" key="2">
    <source>
        <dbReference type="SAM" id="MobiDB-lite"/>
    </source>
</evidence>
<gene>
    <name evidence="3" type="ORF">J0P97_05170</name>
</gene>
<evidence type="ECO:0000256" key="1">
    <source>
        <dbReference type="SAM" id="Coils"/>
    </source>
</evidence>
<feature type="coiled-coil region" evidence="1">
    <location>
        <begin position="51"/>
        <end position="81"/>
    </location>
</feature>
<keyword evidence="1" id="KW-0175">Coiled coil</keyword>
<feature type="region of interest" description="Disordered" evidence="2">
    <location>
        <begin position="109"/>
        <end position="148"/>
    </location>
</feature>
<dbReference type="Proteomes" id="UP000740605">
    <property type="component" value="Unassembled WGS sequence"/>
</dbReference>
<accession>A0ABS5XSH5</accession>
<reference evidence="3 4" key="1">
    <citation type="submission" date="2021-03" db="EMBL/GenBank/DDBJ databases">
        <title>Microbacterium pauli sp. nov., isolated from microfiltered milk.</title>
        <authorList>
            <person name="Bellassi P."/>
            <person name="Fontana A."/>
            <person name="Callegari M.L."/>
            <person name="Lorenzo M."/>
            <person name="Cappa F."/>
        </authorList>
    </citation>
    <scope>NUCLEOTIDE SEQUENCE [LARGE SCALE GENOMIC DNA]</scope>
    <source>
        <strain evidence="3 4">DSM 18909</strain>
    </source>
</reference>
<dbReference type="RefSeq" id="WP_215486721.1">
    <property type="nucleotide sequence ID" value="NZ_BAAAPJ010000002.1"/>
</dbReference>
<organism evidence="3 4">
    <name type="scientific">Microbacterium flavum</name>
    <dbReference type="NCBI Taxonomy" id="415216"/>
    <lineage>
        <taxon>Bacteria</taxon>
        <taxon>Bacillati</taxon>
        <taxon>Actinomycetota</taxon>
        <taxon>Actinomycetes</taxon>
        <taxon>Micrococcales</taxon>
        <taxon>Microbacteriaceae</taxon>
        <taxon>Microbacterium</taxon>
    </lineage>
</organism>
<keyword evidence="4" id="KW-1185">Reference proteome</keyword>